<evidence type="ECO:0000313" key="3">
    <source>
        <dbReference type="Proteomes" id="UP000310708"/>
    </source>
</evidence>
<gene>
    <name evidence="2" type="ORF">E3Q01_00356</name>
</gene>
<feature type="region of interest" description="Disordered" evidence="1">
    <location>
        <begin position="76"/>
        <end position="161"/>
    </location>
</feature>
<dbReference type="AlphaFoldDB" id="A0A4T0TW53"/>
<protein>
    <submittedName>
        <fullName evidence="2">Uncharacterized protein</fullName>
    </submittedName>
</protein>
<feature type="compositionally biased region" description="Polar residues" evidence="1">
    <location>
        <begin position="120"/>
        <end position="138"/>
    </location>
</feature>
<accession>A0A4T0TW53</accession>
<evidence type="ECO:0000256" key="1">
    <source>
        <dbReference type="SAM" id="MobiDB-lite"/>
    </source>
</evidence>
<reference evidence="2 3" key="1">
    <citation type="submission" date="2019-03" db="EMBL/GenBank/DDBJ databases">
        <title>Sequencing 25 genomes of Wallemia mellicola.</title>
        <authorList>
            <person name="Gostincar C."/>
        </authorList>
    </citation>
    <scope>NUCLEOTIDE SEQUENCE [LARGE SCALE GENOMIC DNA]</scope>
    <source>
        <strain evidence="2 3">EXF-757</strain>
    </source>
</reference>
<evidence type="ECO:0000313" key="2">
    <source>
        <dbReference type="EMBL" id="TIC69500.1"/>
    </source>
</evidence>
<proteinExistence type="predicted"/>
<sequence length="192" mass="21395">MPRRNSITLGVAARSSFFNNAGGATNVHKNPDGSMVKTFTPEQWKQLEESQGRNVVDLGDVAVVAGKKFVNLLRGRRDSKDKTSDKEKEQFRNPRRDEKKLEDVGEVIQEEDAEIENSDDTLSPNTSQSHISQTTSDASDILTPPSDAMHMRTSSGGQLQPYKQDAYQEDEHLKAYALGFDPAKLGARRQQM</sequence>
<dbReference type="EMBL" id="SPRX01000003">
    <property type="protein sequence ID" value="TIC69500.1"/>
    <property type="molecule type" value="Genomic_DNA"/>
</dbReference>
<feature type="compositionally biased region" description="Acidic residues" evidence="1">
    <location>
        <begin position="104"/>
        <end position="119"/>
    </location>
</feature>
<dbReference type="Proteomes" id="UP000310708">
    <property type="component" value="Unassembled WGS sequence"/>
</dbReference>
<name>A0A4T0TW53_9BASI</name>
<comment type="caution">
    <text evidence="2">The sequence shown here is derived from an EMBL/GenBank/DDBJ whole genome shotgun (WGS) entry which is preliminary data.</text>
</comment>
<feature type="compositionally biased region" description="Basic and acidic residues" evidence="1">
    <location>
        <begin position="76"/>
        <end position="103"/>
    </location>
</feature>
<organism evidence="2 3">
    <name type="scientific">Wallemia mellicola</name>
    <dbReference type="NCBI Taxonomy" id="1708541"/>
    <lineage>
        <taxon>Eukaryota</taxon>
        <taxon>Fungi</taxon>
        <taxon>Dikarya</taxon>
        <taxon>Basidiomycota</taxon>
        <taxon>Wallemiomycotina</taxon>
        <taxon>Wallemiomycetes</taxon>
        <taxon>Wallemiales</taxon>
        <taxon>Wallemiaceae</taxon>
        <taxon>Wallemia</taxon>
    </lineage>
</organism>